<dbReference type="InterPro" id="IPR036291">
    <property type="entry name" value="NAD(P)-bd_dom_sf"/>
</dbReference>
<comment type="caution">
    <text evidence="2">The sequence shown here is derived from an EMBL/GenBank/DDBJ whole genome shotgun (WGS) entry which is preliminary data.</text>
</comment>
<feature type="domain" description="NAD-dependent epimerase/dehydratase" evidence="1">
    <location>
        <begin position="6"/>
        <end position="157"/>
    </location>
</feature>
<dbReference type="InterPro" id="IPR001509">
    <property type="entry name" value="Epimerase_deHydtase"/>
</dbReference>
<dbReference type="PANTHER" id="PTHR12126:SF11">
    <property type="entry name" value="NADH DEHYDROGENASE [UBIQUINONE] 1 ALPHA SUBCOMPLEX SUBUNIT 9, MITOCHONDRIAL"/>
    <property type="match status" value="1"/>
</dbReference>
<dbReference type="Pfam" id="PF01370">
    <property type="entry name" value="Epimerase"/>
    <property type="match status" value="1"/>
</dbReference>
<organism evidence="2">
    <name type="scientific">Sphingomonas psychrotolerans</name>
    <dbReference type="NCBI Taxonomy" id="1327635"/>
    <lineage>
        <taxon>Bacteria</taxon>
        <taxon>Pseudomonadati</taxon>
        <taxon>Pseudomonadota</taxon>
        <taxon>Alphaproteobacteria</taxon>
        <taxon>Sphingomonadales</taxon>
        <taxon>Sphingomonadaceae</taxon>
        <taxon>Sphingomonas</taxon>
    </lineage>
</organism>
<reference evidence="2" key="1">
    <citation type="submission" date="2022-04" db="EMBL/GenBank/DDBJ databases">
        <title>Tomato heritable bacteria conferring resistance against bacterial wilt.</title>
        <authorList>
            <person name="Yin J."/>
        </authorList>
    </citation>
    <scope>NUCLEOTIDE SEQUENCE</scope>
    <source>
        <strain evidence="2">Cra20</strain>
    </source>
</reference>
<evidence type="ECO:0000259" key="1">
    <source>
        <dbReference type="Pfam" id="PF01370"/>
    </source>
</evidence>
<accession>A0ABU3N5A1</accession>
<dbReference type="SUPFAM" id="SSF51735">
    <property type="entry name" value="NAD(P)-binding Rossmann-fold domains"/>
    <property type="match status" value="1"/>
</dbReference>
<protein>
    <submittedName>
        <fullName evidence="2">NAD-dependent epimerase/dehydratase family protein</fullName>
    </submittedName>
</protein>
<name>A0ABU3N5A1_9SPHN</name>
<dbReference type="Gene3D" id="3.40.50.720">
    <property type="entry name" value="NAD(P)-binding Rossmann-like Domain"/>
    <property type="match status" value="1"/>
</dbReference>
<dbReference type="PANTHER" id="PTHR12126">
    <property type="entry name" value="NADH-UBIQUINONE OXIDOREDUCTASE 39 KDA SUBUNIT-RELATED"/>
    <property type="match status" value="1"/>
</dbReference>
<dbReference type="EMBL" id="JALMLT010000003">
    <property type="protein sequence ID" value="MDT8759718.1"/>
    <property type="molecule type" value="Genomic_DNA"/>
</dbReference>
<evidence type="ECO:0000313" key="2">
    <source>
        <dbReference type="EMBL" id="MDT8759718.1"/>
    </source>
</evidence>
<dbReference type="InterPro" id="IPR051207">
    <property type="entry name" value="ComplexI_NDUFA9_subunit"/>
</dbReference>
<proteinExistence type="predicted"/>
<gene>
    <name evidence="2" type="ORF">MZO42_13520</name>
</gene>
<sequence length="286" mass="30396">MERTRVLVVGGGSRIASALAPRFGAAAVFVSRRASRRPTGLQVEDYGSIPDAAFEGVRCLVNCVGISEGSRDALTAVNVDTPCRIAAAAKAAGVPHMIHTSSFSVYGPARRIDRATPIAPASDYGRSKAAGDAGLLALADATFAVTILRLPLIYGVDSLGKLGQLLHLWHRTRVLPVPRADIARAMISVDLAASVVAQLVGERPRNGVVFAADPRPFTYADTLRARAGDLRLLRLPHAVTALLERALPQIGSRLFMNSELAEADNLAIHYGMASQLYRDIAAADLR</sequence>